<keyword evidence="4" id="KW-0804">Transcription</keyword>
<keyword evidence="5" id="KW-0539">Nucleus</keyword>
<evidence type="ECO:0000256" key="5">
    <source>
        <dbReference type="ARBA" id="ARBA00023242"/>
    </source>
</evidence>
<dbReference type="PROSITE" id="PS50888">
    <property type="entry name" value="BHLH"/>
    <property type="match status" value="1"/>
</dbReference>
<evidence type="ECO:0000259" key="7">
    <source>
        <dbReference type="PROSITE" id="PS50888"/>
    </source>
</evidence>
<dbReference type="SMART" id="SM00353">
    <property type="entry name" value="HLH"/>
    <property type="match status" value="1"/>
</dbReference>
<organism evidence="8 9">
    <name type="scientific">Hevea brasiliensis</name>
    <name type="common">Para rubber tree</name>
    <name type="synonym">Siphonia brasiliensis</name>
    <dbReference type="NCBI Taxonomy" id="3981"/>
    <lineage>
        <taxon>Eukaryota</taxon>
        <taxon>Viridiplantae</taxon>
        <taxon>Streptophyta</taxon>
        <taxon>Embryophyta</taxon>
        <taxon>Tracheophyta</taxon>
        <taxon>Spermatophyta</taxon>
        <taxon>Magnoliopsida</taxon>
        <taxon>eudicotyledons</taxon>
        <taxon>Gunneridae</taxon>
        <taxon>Pentapetalae</taxon>
        <taxon>rosids</taxon>
        <taxon>fabids</taxon>
        <taxon>Malpighiales</taxon>
        <taxon>Euphorbiaceae</taxon>
        <taxon>Crotonoideae</taxon>
        <taxon>Micrandreae</taxon>
        <taxon>Hevea</taxon>
    </lineage>
</organism>
<dbReference type="PANTHER" id="PTHR45844:SF16">
    <property type="entry name" value="TRANSCRIPTION FACTOR BHLH30-LIKE"/>
    <property type="match status" value="1"/>
</dbReference>
<evidence type="ECO:0000313" key="9">
    <source>
        <dbReference type="Proteomes" id="UP001174677"/>
    </source>
</evidence>
<evidence type="ECO:0000256" key="2">
    <source>
        <dbReference type="ARBA" id="ARBA00023015"/>
    </source>
</evidence>
<dbReference type="EMBL" id="JARPOI010000016">
    <property type="protein sequence ID" value="KAJ9146520.1"/>
    <property type="molecule type" value="Genomic_DNA"/>
</dbReference>
<evidence type="ECO:0000256" key="4">
    <source>
        <dbReference type="ARBA" id="ARBA00023163"/>
    </source>
</evidence>
<comment type="subcellular location">
    <subcellularLocation>
        <location evidence="1">Nucleus</location>
    </subcellularLocation>
</comment>
<feature type="region of interest" description="Disordered" evidence="6">
    <location>
        <begin position="102"/>
        <end position="125"/>
    </location>
</feature>
<accession>A0ABQ9KT29</accession>
<evidence type="ECO:0000256" key="6">
    <source>
        <dbReference type="SAM" id="MobiDB-lite"/>
    </source>
</evidence>
<dbReference type="Proteomes" id="UP001174677">
    <property type="component" value="Chromosome 16"/>
</dbReference>
<evidence type="ECO:0000256" key="3">
    <source>
        <dbReference type="ARBA" id="ARBA00023125"/>
    </source>
</evidence>
<reference evidence="8" key="1">
    <citation type="journal article" date="2023" name="Plant Biotechnol. J.">
        <title>Chromosome-level wild Hevea brasiliensis genome provides new tools for genomic-assisted breeding and valuable loci to elevate rubber yield.</title>
        <authorList>
            <person name="Cheng H."/>
            <person name="Song X."/>
            <person name="Hu Y."/>
            <person name="Wu T."/>
            <person name="Yang Q."/>
            <person name="An Z."/>
            <person name="Feng S."/>
            <person name="Deng Z."/>
            <person name="Wu W."/>
            <person name="Zeng X."/>
            <person name="Tu M."/>
            <person name="Wang X."/>
            <person name="Huang H."/>
        </authorList>
    </citation>
    <scope>NUCLEOTIDE SEQUENCE</scope>
    <source>
        <strain evidence="8">MT/VB/25A 57/8</strain>
    </source>
</reference>
<dbReference type="PANTHER" id="PTHR45844">
    <property type="entry name" value="TRANSCRIPTION FACTOR BHLH30"/>
    <property type="match status" value="1"/>
</dbReference>
<proteinExistence type="predicted"/>
<dbReference type="SUPFAM" id="SSF47459">
    <property type="entry name" value="HLH, helix-loop-helix DNA-binding domain"/>
    <property type="match status" value="1"/>
</dbReference>
<gene>
    <name evidence="8" type="ORF">P3X46_028775</name>
</gene>
<sequence length="236" mass="25524">MLPFQGCYGFVHRDPSVVNAMDFKVGASILRSSSRLGKRSTNAFKSHKEAERRRRQRINAHLSTLRSLLPSVTKTDKASLLAKVVHHVKELIRQAAQVARQDGDGFCGSSSSSSSGGGGGSEPEKYCAFPGESDEATLSYCDGEAKTMRVSVCCENRPGLNWELSQAIRLVRGRAVRAEMMTVGGLTKCVVVLQWASGGGGDEEARILRRALKAVVENRVSGCGLGQVVHEMKNND</sequence>
<dbReference type="Gene3D" id="4.10.280.10">
    <property type="entry name" value="Helix-loop-helix DNA-binding domain"/>
    <property type="match status" value="1"/>
</dbReference>
<dbReference type="InterPro" id="IPR011598">
    <property type="entry name" value="bHLH_dom"/>
</dbReference>
<keyword evidence="3" id="KW-0238">DNA-binding</keyword>
<dbReference type="InterPro" id="IPR045847">
    <property type="entry name" value="AIG1-like"/>
</dbReference>
<keyword evidence="9" id="KW-1185">Reference proteome</keyword>
<protein>
    <recommendedName>
        <fullName evidence="7">BHLH domain-containing protein</fullName>
    </recommendedName>
</protein>
<evidence type="ECO:0000313" key="8">
    <source>
        <dbReference type="EMBL" id="KAJ9146520.1"/>
    </source>
</evidence>
<evidence type="ECO:0000256" key="1">
    <source>
        <dbReference type="ARBA" id="ARBA00004123"/>
    </source>
</evidence>
<name>A0ABQ9KT29_HEVBR</name>
<dbReference type="Pfam" id="PF00010">
    <property type="entry name" value="HLH"/>
    <property type="match status" value="1"/>
</dbReference>
<keyword evidence="2" id="KW-0805">Transcription regulation</keyword>
<comment type="caution">
    <text evidence="8">The sequence shown here is derived from an EMBL/GenBank/DDBJ whole genome shotgun (WGS) entry which is preliminary data.</text>
</comment>
<feature type="domain" description="BHLH" evidence="7">
    <location>
        <begin position="42"/>
        <end position="91"/>
    </location>
</feature>
<dbReference type="CDD" id="cd11455">
    <property type="entry name" value="bHLH_AtAIG1_like"/>
    <property type="match status" value="1"/>
</dbReference>
<dbReference type="InterPro" id="IPR036638">
    <property type="entry name" value="HLH_DNA-bd_sf"/>
</dbReference>